<dbReference type="GO" id="GO:0016301">
    <property type="term" value="F:kinase activity"/>
    <property type="evidence" value="ECO:0007669"/>
    <property type="project" value="UniProtKB-KW"/>
</dbReference>
<dbReference type="InterPro" id="IPR002173">
    <property type="entry name" value="Carboh/pur_kinase_PfkB_CS"/>
</dbReference>
<dbReference type="OrthoDB" id="9813569at2"/>
<evidence type="ECO:0000259" key="4">
    <source>
        <dbReference type="Pfam" id="PF00294"/>
    </source>
</evidence>
<accession>A0A7X2Z391</accession>
<dbReference type="AlphaFoldDB" id="A0A7X2Z391"/>
<evidence type="ECO:0000256" key="1">
    <source>
        <dbReference type="ARBA" id="ARBA00010688"/>
    </source>
</evidence>
<feature type="domain" description="Carbohydrate kinase PfkB" evidence="4">
    <location>
        <begin position="2"/>
        <end position="313"/>
    </location>
</feature>
<dbReference type="CDD" id="cd01167">
    <property type="entry name" value="bac_FRK"/>
    <property type="match status" value="1"/>
</dbReference>
<organism evidence="5 6">
    <name type="scientific">Paenibacillus woosongensis</name>
    <dbReference type="NCBI Taxonomy" id="307580"/>
    <lineage>
        <taxon>Bacteria</taxon>
        <taxon>Bacillati</taxon>
        <taxon>Bacillota</taxon>
        <taxon>Bacilli</taxon>
        <taxon>Bacillales</taxon>
        <taxon>Paenibacillaceae</taxon>
        <taxon>Paenibacillus</taxon>
    </lineage>
</organism>
<keyword evidence="3 5" id="KW-0418">Kinase</keyword>
<evidence type="ECO:0000313" key="5">
    <source>
        <dbReference type="EMBL" id="MUG46193.1"/>
    </source>
</evidence>
<dbReference type="InterPro" id="IPR011611">
    <property type="entry name" value="PfkB_dom"/>
</dbReference>
<comment type="similarity">
    <text evidence="1">Belongs to the carbohydrate kinase PfkB family.</text>
</comment>
<sequence length="326" mass="34959">MATVYTIGEALIDFIPDRKGVELKQVESFAKAAGGAPANVACAVAKLGGNAAFIGKLGADAFGDFLVEKLAASGVDVSRVLRTSEANTALAFVSLKEDGDRDFSFYRNPSADMLLHENEIGSGWFTAGDLLHFCSVDLIEAPVKYAHRKAIELARQAGAVISFDPNVRLPLWPDPELCRRAIHEFLPLSHIVKISDEELSFITGHEEEKEAIASLFAGDVQHVIYTRGAAGATWFSRNGLEVSEPGNLVEVADTTGAGDSFIGGVLYQLQSAPHPLKELGQLSREHIGEVLRFANAAAALTASRPGAIDALPTLREVDTFRSSARR</sequence>
<dbReference type="PANTHER" id="PTHR43085:SF54">
    <property type="entry name" value="PUTATIVE-RELATED"/>
    <property type="match status" value="1"/>
</dbReference>
<dbReference type="EMBL" id="WNZW01000005">
    <property type="protein sequence ID" value="MUG46193.1"/>
    <property type="molecule type" value="Genomic_DNA"/>
</dbReference>
<comment type="caution">
    <text evidence="5">The sequence shown here is derived from an EMBL/GenBank/DDBJ whole genome shotgun (WGS) entry which is preliminary data.</text>
</comment>
<dbReference type="Gene3D" id="3.40.1190.20">
    <property type="match status" value="1"/>
</dbReference>
<dbReference type="Pfam" id="PF00294">
    <property type="entry name" value="PfkB"/>
    <property type="match status" value="1"/>
</dbReference>
<evidence type="ECO:0000313" key="6">
    <source>
        <dbReference type="Proteomes" id="UP000447876"/>
    </source>
</evidence>
<dbReference type="PROSITE" id="PS00584">
    <property type="entry name" value="PFKB_KINASES_2"/>
    <property type="match status" value="1"/>
</dbReference>
<dbReference type="SUPFAM" id="SSF53613">
    <property type="entry name" value="Ribokinase-like"/>
    <property type="match status" value="1"/>
</dbReference>
<gene>
    <name evidence="5" type="ORF">GNP95_14465</name>
</gene>
<protein>
    <submittedName>
        <fullName evidence="5">Carbohydrate kinase</fullName>
    </submittedName>
</protein>
<name>A0A7X2Z391_9BACL</name>
<proteinExistence type="inferred from homology"/>
<dbReference type="RefSeq" id="WP_155611593.1">
    <property type="nucleotide sequence ID" value="NZ_WNZW01000005.1"/>
</dbReference>
<dbReference type="Proteomes" id="UP000447876">
    <property type="component" value="Unassembled WGS sequence"/>
</dbReference>
<dbReference type="PANTHER" id="PTHR43085">
    <property type="entry name" value="HEXOKINASE FAMILY MEMBER"/>
    <property type="match status" value="1"/>
</dbReference>
<evidence type="ECO:0000256" key="2">
    <source>
        <dbReference type="ARBA" id="ARBA00022679"/>
    </source>
</evidence>
<evidence type="ECO:0000256" key="3">
    <source>
        <dbReference type="ARBA" id="ARBA00022777"/>
    </source>
</evidence>
<dbReference type="PROSITE" id="PS00583">
    <property type="entry name" value="PFKB_KINASES_1"/>
    <property type="match status" value="1"/>
</dbReference>
<reference evidence="5 6" key="1">
    <citation type="submission" date="2019-11" db="EMBL/GenBank/DDBJ databases">
        <title>Draft genome sequences of five Paenibacillus species of dairy origin.</title>
        <authorList>
            <person name="Olajide A.M."/>
            <person name="Chen S."/>
            <person name="Lapointe G."/>
        </authorList>
    </citation>
    <scope>NUCLEOTIDE SEQUENCE [LARGE SCALE GENOMIC DNA]</scope>
    <source>
        <strain evidence="5 6">12CR55</strain>
    </source>
</reference>
<keyword evidence="2" id="KW-0808">Transferase</keyword>
<dbReference type="InterPro" id="IPR050306">
    <property type="entry name" value="PfkB_Carbo_kinase"/>
</dbReference>
<dbReference type="InterPro" id="IPR029056">
    <property type="entry name" value="Ribokinase-like"/>
</dbReference>